<evidence type="ECO:0000259" key="1">
    <source>
        <dbReference type="Pfam" id="PF22807"/>
    </source>
</evidence>
<keyword evidence="3" id="KW-1185">Reference proteome</keyword>
<evidence type="ECO:0000313" key="3">
    <source>
        <dbReference type="Proteomes" id="UP001056381"/>
    </source>
</evidence>
<dbReference type="Proteomes" id="UP001056381">
    <property type="component" value="Chromosome"/>
</dbReference>
<dbReference type="Pfam" id="PF22807">
    <property type="entry name" value="TrAA12"/>
    <property type="match status" value="1"/>
</dbReference>
<dbReference type="Gene3D" id="2.120.10.30">
    <property type="entry name" value="TolB, C-terminal domain"/>
    <property type="match status" value="1"/>
</dbReference>
<dbReference type="PANTHER" id="PTHR19328:SF40">
    <property type="entry name" value="BLL0591 PROTEIN"/>
    <property type="match status" value="1"/>
</dbReference>
<dbReference type="SUPFAM" id="SSF50952">
    <property type="entry name" value="Soluble quinoprotein glucose dehydrogenase"/>
    <property type="match status" value="1"/>
</dbReference>
<dbReference type="PANTHER" id="PTHR19328">
    <property type="entry name" value="HEDGEHOG-INTERACTING PROTEIN"/>
    <property type="match status" value="1"/>
</dbReference>
<proteinExistence type="predicted"/>
<evidence type="ECO:0000313" key="2">
    <source>
        <dbReference type="EMBL" id="URQ62823.1"/>
    </source>
</evidence>
<sequence>MKKILLTAIFIFSTQIVALSDRLSVPEGFEVEVYSSDIKNPRQMALGNDFLFVGTKEAGVVYALPKSNPEEKIEILTELNSPTGVALHNGDLYVAEIDRIIKINNIEMSLITGDIKSEIYFENLPRKKMFNPLKKMWHGWKWIAFGPDDKLYLSEGVPCNVCEEKDERFGSILQIHDGNYEIYADGVRNSVGFAWHPITEKMYFTDNGRDWMGDDIPPCELNKVSYKGEHFGFPYFHGNDIPDDSFNAPDDFSYTKPVWGFQAHTAPLGIDFYTGNMFPEKYKNGAFIAQRGSWNRSKKVGYRVLFAEFKDNEIVSMEVFVDGWLDGETSLGRPSSVLMYDDGSLLVSDDTSNKIFKISYSVN</sequence>
<reference evidence="2" key="1">
    <citation type="submission" date="2022-05" db="EMBL/GenBank/DDBJ databases">
        <title>Single-amplified genomics reveal most streamlined microbe among free-living bacteria.</title>
        <authorList>
            <person name="Roda-Garcia J."/>
            <person name="Haro-Moreno J.M."/>
            <person name="Rodriguez-Valera F."/>
            <person name="Almagro-Moreno S."/>
            <person name="Lopez-Perez M."/>
        </authorList>
    </citation>
    <scope>NUCLEOTIDE SEQUENCE</scope>
    <source>
        <strain evidence="2">TMED112-D2-2</strain>
    </source>
</reference>
<name>A0A9Q8X3M4_9GAMM</name>
<dbReference type="InterPro" id="IPR054539">
    <property type="entry name" value="Beta-prop_PDH"/>
</dbReference>
<gene>
    <name evidence="2" type="ORF">M9B40_03615</name>
</gene>
<organism evidence="2 3">
    <name type="scientific">SAR86 cluster bacterium</name>
    <dbReference type="NCBI Taxonomy" id="2030880"/>
    <lineage>
        <taxon>Bacteria</taxon>
        <taxon>Pseudomonadati</taxon>
        <taxon>Pseudomonadota</taxon>
        <taxon>Gammaproteobacteria</taxon>
        <taxon>SAR86 cluster</taxon>
    </lineage>
</organism>
<dbReference type="EMBL" id="CP097966">
    <property type="protein sequence ID" value="URQ62823.1"/>
    <property type="molecule type" value="Genomic_DNA"/>
</dbReference>
<protein>
    <submittedName>
        <fullName evidence="2">PQQ-dependent sugar dehydrogenase</fullName>
    </submittedName>
</protein>
<dbReference type="AlphaFoldDB" id="A0A9Q8X3M4"/>
<dbReference type="InterPro" id="IPR011041">
    <property type="entry name" value="Quinoprot_gluc/sorb_DH_b-prop"/>
</dbReference>
<feature type="domain" description="Pyrroloquinoline quinone-dependent pyranose dehydrogenase beta-propeller" evidence="1">
    <location>
        <begin position="181"/>
        <end position="356"/>
    </location>
</feature>
<dbReference type="InterPro" id="IPR011042">
    <property type="entry name" value="6-blade_b-propeller_TolB-like"/>
</dbReference>
<accession>A0A9Q8X3M4</accession>